<protein>
    <recommendedName>
        <fullName evidence="1">CHAT domain-containing protein</fullName>
    </recommendedName>
</protein>
<dbReference type="AlphaFoldDB" id="A0A2L0F2W0"/>
<dbReference type="EMBL" id="CP012673">
    <property type="protein sequence ID" value="AUX45918.1"/>
    <property type="molecule type" value="Genomic_DNA"/>
</dbReference>
<dbReference type="InterPro" id="IPR024983">
    <property type="entry name" value="CHAT_dom"/>
</dbReference>
<dbReference type="Proteomes" id="UP000238348">
    <property type="component" value="Chromosome"/>
</dbReference>
<accession>A0A2L0F2W0</accession>
<name>A0A2L0F2W0_SORCE</name>
<feature type="domain" description="CHAT" evidence="1">
    <location>
        <begin position="74"/>
        <end position="327"/>
    </location>
</feature>
<evidence type="ECO:0000313" key="3">
    <source>
        <dbReference type="Proteomes" id="UP000238348"/>
    </source>
</evidence>
<dbReference type="RefSeq" id="WP_104984225.1">
    <property type="nucleotide sequence ID" value="NZ_CP012673.1"/>
</dbReference>
<dbReference type="OrthoDB" id="5482966at2"/>
<proteinExistence type="predicted"/>
<evidence type="ECO:0000313" key="2">
    <source>
        <dbReference type="EMBL" id="AUX45918.1"/>
    </source>
</evidence>
<sequence length="659" mass="70414">MWLEIDLARAGAEVRAGARGSRGEQTAPHSLGPDLDAEALSRFAVAVRAAAARGRPLAAGLLDTAQALQRAVLDGGIDPLRARLAEAAGGPLLVRLGLHDLELQAVPWEALCKPGEAMGFWASSPDLLPVRGVTTDEPWQPRAVRGALRLLAVAPTGSAGLAVLRSALAERIDAGEIEWLDPIEGPAASVSGLFDRLRREPIPHVLHFLGHGGQQGGAPVLRLADNDDGDETWLPVELLAQQLKASLRGFLRLIVLEACEGARPTVFASAAELLARAGADAVVAHLWPVKANVARTCSTELYRALAGASRSKGDIAAAMNEARRAMLGAFEGSAEAFSPVVYLRGPDGVLFDFKGRKITAPAPHPAAKPAARGLDPALARLLGKPFSLLLGDRFRGQRPVLSGFRDKLHKELVKASVPASPALPMSAIAQRFALHRGVTRLDAEFQKTFRDGAPPPPFVEVLAGFVGPGAHTTLLRHPWLELAVAEKHPERTIYVIQPGEEGLLMLCREAGGEGWEELDTPPTTIDPEQEIVLFRPYGGYTPERVFARPRLTEDDYQLSLRDLDGALPRDLANAVLSTLSYRPALLLGMSMVTGHHRLMLHRLYPRGVPRGSLAVLDPEDAERGLWEKGSGLPGKGEGVEVIESPVEDFAEGLEGDGGS</sequence>
<organism evidence="2 3">
    <name type="scientific">Sorangium cellulosum</name>
    <name type="common">Polyangium cellulosum</name>
    <dbReference type="NCBI Taxonomy" id="56"/>
    <lineage>
        <taxon>Bacteria</taxon>
        <taxon>Pseudomonadati</taxon>
        <taxon>Myxococcota</taxon>
        <taxon>Polyangia</taxon>
        <taxon>Polyangiales</taxon>
        <taxon>Polyangiaceae</taxon>
        <taxon>Sorangium</taxon>
    </lineage>
</organism>
<gene>
    <name evidence="2" type="ORF">SOCE26_074200</name>
</gene>
<reference evidence="2 3" key="1">
    <citation type="submission" date="2015-09" db="EMBL/GenBank/DDBJ databases">
        <title>Sorangium comparison.</title>
        <authorList>
            <person name="Zaburannyi N."/>
            <person name="Bunk B."/>
            <person name="Overmann J."/>
            <person name="Mueller R."/>
        </authorList>
    </citation>
    <scope>NUCLEOTIDE SEQUENCE [LARGE SCALE GENOMIC DNA]</scope>
    <source>
        <strain evidence="2 3">So ce26</strain>
    </source>
</reference>
<evidence type="ECO:0000259" key="1">
    <source>
        <dbReference type="Pfam" id="PF12770"/>
    </source>
</evidence>
<dbReference type="Pfam" id="PF12770">
    <property type="entry name" value="CHAT"/>
    <property type="match status" value="1"/>
</dbReference>